<reference evidence="1 3" key="1">
    <citation type="submission" date="2014-08" db="EMBL/GenBank/DDBJ databases">
        <title>Methylacidiphilum kamchatkense strain Kam1 draft genome sequence.</title>
        <authorList>
            <person name="Birkeland N.-K."/>
            <person name="Erikstad H.A."/>
        </authorList>
    </citation>
    <scope>NUCLEOTIDE SEQUENCE [LARGE SCALE GENOMIC DNA]</scope>
    <source>
        <strain evidence="1 3">Kam1</strain>
    </source>
</reference>
<dbReference type="Proteomes" id="UP000031594">
    <property type="component" value="Unassembled WGS sequence"/>
</dbReference>
<reference evidence="4" key="3">
    <citation type="submission" date="2019-03" db="EMBL/GenBank/DDBJ databases">
        <title>Complete genome of Methylacidiphilum kamchatkense Kam1.</title>
        <authorList>
            <person name="Kruse T."/>
            <person name="Murarilal Ratnadevi C."/>
            <person name="Erikstad H.-A."/>
            <person name="Birkeland N.-K."/>
        </authorList>
    </citation>
    <scope>NUCLEOTIDE SEQUENCE [LARGE SCALE GENOMIC DNA]</scope>
    <source>
        <strain evidence="4">kam1</strain>
    </source>
</reference>
<dbReference type="EMBL" id="CP037899">
    <property type="protein sequence ID" value="QDQ42917.1"/>
    <property type="molecule type" value="Genomic_DNA"/>
</dbReference>
<evidence type="ECO:0000313" key="3">
    <source>
        <dbReference type="Proteomes" id="UP000031594"/>
    </source>
</evidence>
<evidence type="ECO:0000313" key="4">
    <source>
        <dbReference type="Proteomes" id="UP000315925"/>
    </source>
</evidence>
<sequence>MTNGFNDFFSAMINNLIARGISWAKKVVEEQAKEGRLLSDSELIVAKKVGVRYPERIRIVFVDQIPHPEDPQLLEIAQSYGLSFPSMIGLALGYTIFIRNNNFSEKLLAHECRHVYQFEQAGSIESYLQNYLQSLLPNGYANSPYEKDAQAWEKKGQS</sequence>
<evidence type="ECO:0008006" key="5">
    <source>
        <dbReference type="Google" id="ProtNLM"/>
    </source>
</evidence>
<dbReference type="KEGG" id="mkc:kam1_1702"/>
<dbReference type="STRING" id="1202785.A946_03900"/>
<organism evidence="2 4">
    <name type="scientific">Methylacidiphilum kamchatkense Kam1</name>
    <dbReference type="NCBI Taxonomy" id="1202785"/>
    <lineage>
        <taxon>Bacteria</taxon>
        <taxon>Pseudomonadati</taxon>
        <taxon>Verrucomicrobiota</taxon>
        <taxon>Methylacidiphilae</taxon>
        <taxon>Methylacidiphilales</taxon>
        <taxon>Methylacidiphilaceae</taxon>
        <taxon>Methylacidiphilum (ex Ratnadevi et al. 2023)</taxon>
    </lineage>
</organism>
<keyword evidence="3" id="KW-1185">Reference proteome</keyword>
<gene>
    <name evidence="1" type="ORF">A946_03900</name>
    <name evidence="2" type="ORF">kam1_1702</name>
</gene>
<proteinExistence type="predicted"/>
<dbReference type="Proteomes" id="UP000315925">
    <property type="component" value="Chromosome"/>
</dbReference>
<evidence type="ECO:0000313" key="2">
    <source>
        <dbReference type="EMBL" id="QDQ42917.1"/>
    </source>
</evidence>
<accession>A0A0C1RW54</accession>
<dbReference type="AlphaFoldDB" id="A0A0C1RW54"/>
<name>A0A0C1RW54_9BACT</name>
<evidence type="ECO:0000313" key="1">
    <source>
        <dbReference type="EMBL" id="KIE59156.1"/>
    </source>
</evidence>
<protein>
    <recommendedName>
        <fullName evidence="5">DUF4157 domain-containing protein</fullName>
    </recommendedName>
</protein>
<dbReference type="EMBL" id="JQNX01000002">
    <property type="protein sequence ID" value="KIE59156.1"/>
    <property type="molecule type" value="Genomic_DNA"/>
</dbReference>
<reference evidence="2" key="2">
    <citation type="journal article" date="2019" name="BMC Genomics">
        <title>Complete genome sequence analysis of the thermoacidophilic verrucomicrobial methanotroph 'Candidatus Methylacidiphilum kamchatkense' strain Kam1 and comparison with its closest relatives.</title>
        <authorList>
            <person name="Kruse T."/>
            <person name="Ratnadevi C.M."/>
            <person name="Erikstad H.A."/>
            <person name="Birkeland N.K."/>
        </authorList>
    </citation>
    <scope>NUCLEOTIDE SEQUENCE</scope>
    <source>
        <strain evidence="2">Kam1</strain>
    </source>
</reference>